<evidence type="ECO:0000256" key="2">
    <source>
        <dbReference type="SAM" id="Phobius"/>
    </source>
</evidence>
<comment type="caution">
    <text evidence="3">The sequence shown here is derived from an EMBL/GenBank/DDBJ whole genome shotgun (WGS) entry which is preliminary data.</text>
</comment>
<evidence type="ECO:0000313" key="3">
    <source>
        <dbReference type="EMBL" id="MER2999233.1"/>
    </source>
</evidence>
<accession>A0ABV1RXW6</accession>
<proteinExistence type="predicted"/>
<dbReference type="EMBL" id="JBEOKT010000020">
    <property type="protein sequence ID" value="MER2999233.1"/>
    <property type="molecule type" value="Genomic_DNA"/>
</dbReference>
<keyword evidence="2" id="KW-0472">Membrane</keyword>
<organism evidence="3 4">
    <name type="scientific">Pontibacter populi</name>
    <dbReference type="NCBI Taxonomy" id="890055"/>
    <lineage>
        <taxon>Bacteria</taxon>
        <taxon>Pseudomonadati</taxon>
        <taxon>Bacteroidota</taxon>
        <taxon>Cytophagia</taxon>
        <taxon>Cytophagales</taxon>
        <taxon>Hymenobacteraceae</taxon>
        <taxon>Pontibacter</taxon>
    </lineage>
</organism>
<sequence>MKKLSIYKVFIAYLVLVLSYFVYVNATGTRILGDDKEEFDPNEGRTGTSSGYRGSRYYHK</sequence>
<keyword evidence="2" id="KW-1133">Transmembrane helix</keyword>
<feature type="compositionally biased region" description="Low complexity" evidence="1">
    <location>
        <begin position="44"/>
        <end position="60"/>
    </location>
</feature>
<protein>
    <submittedName>
        <fullName evidence="3">Uncharacterized protein</fullName>
    </submittedName>
</protein>
<feature type="region of interest" description="Disordered" evidence="1">
    <location>
        <begin position="33"/>
        <end position="60"/>
    </location>
</feature>
<evidence type="ECO:0000256" key="1">
    <source>
        <dbReference type="SAM" id="MobiDB-lite"/>
    </source>
</evidence>
<evidence type="ECO:0000313" key="4">
    <source>
        <dbReference type="Proteomes" id="UP001476807"/>
    </source>
</evidence>
<dbReference type="Proteomes" id="UP001476807">
    <property type="component" value="Unassembled WGS sequence"/>
</dbReference>
<keyword evidence="4" id="KW-1185">Reference proteome</keyword>
<name>A0ABV1RXW6_9BACT</name>
<feature type="transmembrane region" description="Helical" evidence="2">
    <location>
        <begin position="6"/>
        <end position="26"/>
    </location>
</feature>
<keyword evidence="2" id="KW-0812">Transmembrane</keyword>
<dbReference type="RefSeq" id="WP_350413911.1">
    <property type="nucleotide sequence ID" value="NZ_JBEOKT010000020.1"/>
</dbReference>
<gene>
    <name evidence="3" type="ORF">ABS362_16905</name>
</gene>
<reference evidence="3 4" key="1">
    <citation type="submission" date="2024-06" db="EMBL/GenBank/DDBJ databases">
        <title>Pontibacter populi HYL7-15.</title>
        <authorList>
            <person name="Kim M.K."/>
        </authorList>
    </citation>
    <scope>NUCLEOTIDE SEQUENCE [LARGE SCALE GENOMIC DNA]</scope>
    <source>
        <strain evidence="3 4">HYL7-15</strain>
    </source>
</reference>